<keyword evidence="5 15" id="KW-0328">Glycosyltransferase</keyword>
<evidence type="ECO:0000313" key="19">
    <source>
        <dbReference type="Proteomes" id="UP000612746"/>
    </source>
</evidence>
<feature type="transmembrane region" description="Helical" evidence="15">
    <location>
        <begin position="618"/>
        <end position="639"/>
    </location>
</feature>
<comment type="caution">
    <text evidence="18">The sequence shown here is derived from an EMBL/GenBank/DDBJ whole genome shotgun (WGS) entry which is preliminary data.</text>
</comment>
<keyword evidence="19" id="KW-1185">Reference proteome</keyword>
<comment type="pathway">
    <text evidence="2 15">Protein modification; protein glycosylation.</text>
</comment>
<feature type="transmembrane region" description="Helical" evidence="15">
    <location>
        <begin position="716"/>
        <end position="738"/>
    </location>
</feature>
<dbReference type="Gene3D" id="2.80.10.50">
    <property type="match status" value="1"/>
</dbReference>
<dbReference type="InterPro" id="IPR032421">
    <property type="entry name" value="PMT_4TMC"/>
</dbReference>
<evidence type="ECO:0000256" key="7">
    <source>
        <dbReference type="ARBA" id="ARBA00022692"/>
    </source>
</evidence>
<dbReference type="InterPro" id="IPR003342">
    <property type="entry name" value="ArnT-like_N"/>
</dbReference>
<feature type="transmembrane region" description="Helical" evidence="15">
    <location>
        <begin position="683"/>
        <end position="704"/>
    </location>
</feature>
<comment type="function">
    <text evidence="15">Transfers mannose from Dol-P-mannose to Ser or Thr residues on proteins.</text>
</comment>
<dbReference type="PANTHER" id="PTHR10050">
    <property type="entry name" value="DOLICHYL-PHOSPHATE-MANNOSE--PROTEIN MANNOSYLTRANSFERASE"/>
    <property type="match status" value="1"/>
</dbReference>
<dbReference type="SUPFAM" id="SSF82109">
    <property type="entry name" value="MIR domain"/>
    <property type="match status" value="1"/>
</dbReference>
<organism evidence="18 19">
    <name type="scientific">Umbelopsis vinacea</name>
    <dbReference type="NCBI Taxonomy" id="44442"/>
    <lineage>
        <taxon>Eukaryota</taxon>
        <taxon>Fungi</taxon>
        <taxon>Fungi incertae sedis</taxon>
        <taxon>Mucoromycota</taxon>
        <taxon>Mucoromycotina</taxon>
        <taxon>Umbelopsidomycetes</taxon>
        <taxon>Umbelopsidales</taxon>
        <taxon>Umbelopsidaceae</taxon>
        <taxon>Umbelopsis</taxon>
    </lineage>
</organism>
<evidence type="ECO:0000256" key="12">
    <source>
        <dbReference type="ARBA" id="ARBA00023180"/>
    </source>
</evidence>
<dbReference type="AlphaFoldDB" id="A0A8H7QBL6"/>
<comment type="catalytic activity">
    <reaction evidence="14 15">
        <text>a di-trans,poly-cis-dolichyl beta-D-mannosyl phosphate + L-seryl-[protein] = 3-O-(alpha-D-mannosyl)-L-seryl-[protein] + a di-trans,poly-cis-dolichyl phosphate + H(+)</text>
        <dbReference type="Rhea" id="RHEA:17377"/>
        <dbReference type="Rhea" id="RHEA-COMP:9863"/>
        <dbReference type="Rhea" id="RHEA-COMP:13546"/>
        <dbReference type="Rhea" id="RHEA-COMP:19498"/>
        <dbReference type="Rhea" id="RHEA-COMP:19501"/>
        <dbReference type="ChEBI" id="CHEBI:15378"/>
        <dbReference type="ChEBI" id="CHEBI:29999"/>
        <dbReference type="ChEBI" id="CHEBI:57683"/>
        <dbReference type="ChEBI" id="CHEBI:58211"/>
        <dbReference type="ChEBI" id="CHEBI:137321"/>
        <dbReference type="EC" id="2.4.1.109"/>
    </reaction>
</comment>
<dbReference type="InterPro" id="IPR027005">
    <property type="entry name" value="PMT-like"/>
</dbReference>
<comment type="similarity">
    <text evidence="3 15">Belongs to the glycosyltransferase 39 family.</text>
</comment>
<evidence type="ECO:0000256" key="3">
    <source>
        <dbReference type="ARBA" id="ARBA00007222"/>
    </source>
</evidence>
<dbReference type="Proteomes" id="UP000612746">
    <property type="component" value="Unassembled WGS sequence"/>
</dbReference>
<feature type="transmembrane region" description="Helical" evidence="15">
    <location>
        <begin position="155"/>
        <end position="174"/>
    </location>
</feature>
<accession>A0A8H7QBL6</accession>
<reference evidence="18" key="1">
    <citation type="submission" date="2020-12" db="EMBL/GenBank/DDBJ databases">
        <title>Metabolic potential, ecology and presence of endohyphal bacteria is reflected in genomic diversity of Mucoromycotina.</title>
        <authorList>
            <person name="Muszewska A."/>
            <person name="Okrasinska A."/>
            <person name="Steczkiewicz K."/>
            <person name="Drgas O."/>
            <person name="Orlowska M."/>
            <person name="Perlinska-Lenart U."/>
            <person name="Aleksandrzak-Piekarczyk T."/>
            <person name="Szatraj K."/>
            <person name="Zielenkiewicz U."/>
            <person name="Pilsyk S."/>
            <person name="Malc E."/>
            <person name="Mieczkowski P."/>
            <person name="Kruszewska J.S."/>
            <person name="Biernat P."/>
            <person name="Pawlowska J."/>
        </authorList>
    </citation>
    <scope>NUCLEOTIDE SEQUENCE</scope>
    <source>
        <strain evidence="18">WA0000051536</strain>
    </source>
</reference>
<name>A0A8H7QBL6_9FUNG</name>
<keyword evidence="12" id="KW-0325">Glycoprotein</keyword>
<dbReference type="SMART" id="SM00472">
    <property type="entry name" value="MIR"/>
    <property type="match status" value="3"/>
</dbReference>
<evidence type="ECO:0000256" key="4">
    <source>
        <dbReference type="ARBA" id="ARBA00012839"/>
    </source>
</evidence>
<dbReference type="Pfam" id="PF16192">
    <property type="entry name" value="PMT_4TMC"/>
    <property type="match status" value="1"/>
</dbReference>
<feature type="domain" description="MIR" evidence="17">
    <location>
        <begin position="415"/>
        <end position="477"/>
    </location>
</feature>
<dbReference type="InterPro" id="IPR036300">
    <property type="entry name" value="MIR_dom_sf"/>
</dbReference>
<keyword evidence="8" id="KW-0677">Repeat</keyword>
<keyword evidence="6 15" id="KW-0808">Transferase</keyword>
<keyword evidence="7 15" id="KW-0812">Transmembrane</keyword>
<evidence type="ECO:0000256" key="8">
    <source>
        <dbReference type="ARBA" id="ARBA00022737"/>
    </source>
</evidence>
<comment type="subcellular location">
    <subcellularLocation>
        <location evidence="1 15">Endoplasmic reticulum membrane</location>
        <topology evidence="1 15">Multi-pass membrane protein</topology>
    </subcellularLocation>
</comment>
<feature type="transmembrane region" description="Helical" evidence="15">
    <location>
        <begin position="660"/>
        <end position="677"/>
    </location>
</feature>
<evidence type="ECO:0000256" key="2">
    <source>
        <dbReference type="ARBA" id="ARBA00004922"/>
    </source>
</evidence>
<sequence length="759" mass="87375">MAVFEFLRKRDVQGLKATHTREEVDKMPRENDETKESGDEKEILQPTHAVHLAILAQAGTYIPFQRFYDLSATLLITALSAVVRMYRIDYPPQVVFDETHFGKFAAKYINGTFFFDVHPPLAKMLIAGASHVAGFDGAFEFTNIGDAYEGKVPHVPIRVFCATFGVLTIPIAYLTIRAAGFSKLAGLMAAILVCFENGFVTNHRLILLDAPLLFFTATTALCWLNFQNQNHRKPFGFWWWFWQIGTGVSLGAVASIKWVGLFTIATIGLQVIEELWLMICDRTVTPMEFLKGFASRALCLIAIPIALYLACFWLHFNILPRTGDGEFMMSAAFRYSLKGSALKSSYADVSYGSKLNIRQNRESGGYLHSHPLFYPVGSLQQQVTVYAHNDYHNDWIMIPQHGMEIPDPENITEPLTWVNNGDVVRLLHPATKSYLYSKNIKAPVTQSDYHLEVRYDSYVNTYDAFSDTNNLWRVDILRGSNDDDQSGSRLRALRTYFRLIHVNMNCALYTRDQRLPEWASFQNEVTCIRYAKKGEDTTFFIESSQDVRFTDQHLIVEYIKPSFWKNFIALNTKMYLSNEALTASHNYESRPADWPFLHRGINYWSKEKNHIYLLGNPIAYWASSIAAATFLFAKLVIAFREQRGVMCVNPTLIEFYTRSTNFFTAAWLLHWLPFFTMKRQLFLHHYMPSLYFAILISVVAFEYSTKHLSSKYRNSVAAAIAITYLYIFWRFSAITYGFDWTNKSCNDNRLRSTWDFNCQ</sequence>
<dbReference type="UniPathway" id="UPA00378"/>
<dbReference type="PANTHER" id="PTHR10050:SF50">
    <property type="entry name" value="DOLICHYL-PHOSPHATE-MANNOSE--PROTEIN MANNOSYLTRANSFERASE 1-RELATED"/>
    <property type="match status" value="1"/>
</dbReference>
<proteinExistence type="inferred from homology"/>
<dbReference type="EC" id="2.4.1.109" evidence="4 15"/>
<evidence type="ECO:0000256" key="14">
    <source>
        <dbReference type="ARBA" id="ARBA00045102"/>
    </source>
</evidence>
<evidence type="ECO:0000256" key="15">
    <source>
        <dbReference type="RuleBase" id="RU367007"/>
    </source>
</evidence>
<feature type="non-terminal residue" evidence="18">
    <location>
        <position position="1"/>
    </location>
</feature>
<dbReference type="Pfam" id="PF02815">
    <property type="entry name" value="MIR"/>
    <property type="match status" value="1"/>
</dbReference>
<dbReference type="GO" id="GO:0005789">
    <property type="term" value="C:endoplasmic reticulum membrane"/>
    <property type="evidence" value="ECO:0007669"/>
    <property type="project" value="UniProtKB-SubCell"/>
</dbReference>
<dbReference type="EMBL" id="JAEPRA010000001">
    <property type="protein sequence ID" value="KAG2188884.1"/>
    <property type="molecule type" value="Genomic_DNA"/>
</dbReference>
<evidence type="ECO:0000256" key="6">
    <source>
        <dbReference type="ARBA" id="ARBA00022679"/>
    </source>
</evidence>
<dbReference type="GO" id="GO:0004169">
    <property type="term" value="F:dolichyl-phosphate-mannose-protein mannosyltransferase activity"/>
    <property type="evidence" value="ECO:0007669"/>
    <property type="project" value="UniProtKB-UniRule"/>
</dbReference>
<evidence type="ECO:0000256" key="13">
    <source>
        <dbReference type="ARBA" id="ARBA00045085"/>
    </source>
</evidence>
<evidence type="ECO:0000256" key="1">
    <source>
        <dbReference type="ARBA" id="ARBA00004477"/>
    </source>
</evidence>
<evidence type="ECO:0000256" key="9">
    <source>
        <dbReference type="ARBA" id="ARBA00022824"/>
    </source>
</evidence>
<comment type="catalytic activity">
    <reaction evidence="13 15">
        <text>a di-trans,poly-cis-dolichyl beta-D-mannosyl phosphate + L-threonyl-[protein] = 3-O-(alpha-D-mannosyl)-L-threonyl-[protein] + a di-trans,poly-cis-dolichyl phosphate + H(+)</text>
        <dbReference type="Rhea" id="RHEA:53396"/>
        <dbReference type="Rhea" id="RHEA-COMP:11060"/>
        <dbReference type="Rhea" id="RHEA-COMP:13547"/>
        <dbReference type="Rhea" id="RHEA-COMP:19498"/>
        <dbReference type="Rhea" id="RHEA-COMP:19501"/>
        <dbReference type="ChEBI" id="CHEBI:15378"/>
        <dbReference type="ChEBI" id="CHEBI:30013"/>
        <dbReference type="ChEBI" id="CHEBI:57683"/>
        <dbReference type="ChEBI" id="CHEBI:58211"/>
        <dbReference type="ChEBI" id="CHEBI:137323"/>
        <dbReference type="EC" id="2.4.1.109"/>
    </reaction>
</comment>
<evidence type="ECO:0000256" key="10">
    <source>
        <dbReference type="ARBA" id="ARBA00022989"/>
    </source>
</evidence>
<feature type="domain" description="MIR" evidence="17">
    <location>
        <begin position="487"/>
        <end position="544"/>
    </location>
</feature>
<feature type="transmembrane region" description="Helical" evidence="15">
    <location>
        <begin position="238"/>
        <end position="256"/>
    </location>
</feature>
<keyword evidence="9 15" id="KW-0256">Endoplasmic reticulum</keyword>
<dbReference type="PROSITE" id="PS50919">
    <property type="entry name" value="MIR"/>
    <property type="match status" value="3"/>
</dbReference>
<evidence type="ECO:0000313" key="18">
    <source>
        <dbReference type="EMBL" id="KAG2188884.1"/>
    </source>
</evidence>
<feature type="transmembrane region" description="Helical" evidence="15">
    <location>
        <begin position="262"/>
        <end position="281"/>
    </location>
</feature>
<dbReference type="OrthoDB" id="292747at2759"/>
<feature type="domain" description="MIR" evidence="17">
    <location>
        <begin position="346"/>
        <end position="400"/>
    </location>
</feature>
<feature type="transmembrane region" description="Helical" evidence="15">
    <location>
        <begin position="293"/>
        <end position="316"/>
    </location>
</feature>
<keyword evidence="10 15" id="KW-1133">Transmembrane helix</keyword>
<dbReference type="Pfam" id="PF02366">
    <property type="entry name" value="PMT"/>
    <property type="match status" value="1"/>
</dbReference>
<evidence type="ECO:0000256" key="5">
    <source>
        <dbReference type="ARBA" id="ARBA00022676"/>
    </source>
</evidence>
<protein>
    <recommendedName>
        <fullName evidence="4 15">Dolichyl-phosphate-mannose--protein mannosyltransferase</fullName>
        <ecNumber evidence="4 15">2.4.1.109</ecNumber>
    </recommendedName>
</protein>
<dbReference type="InterPro" id="IPR016093">
    <property type="entry name" value="MIR_motif"/>
</dbReference>
<feature type="region of interest" description="Disordered" evidence="16">
    <location>
        <begin position="18"/>
        <end position="41"/>
    </location>
</feature>
<evidence type="ECO:0000259" key="17">
    <source>
        <dbReference type="PROSITE" id="PS50919"/>
    </source>
</evidence>
<gene>
    <name evidence="18" type="ORF">INT44_004024</name>
</gene>
<evidence type="ECO:0000256" key="11">
    <source>
        <dbReference type="ARBA" id="ARBA00023136"/>
    </source>
</evidence>
<evidence type="ECO:0000256" key="16">
    <source>
        <dbReference type="SAM" id="MobiDB-lite"/>
    </source>
</evidence>
<feature type="transmembrane region" description="Helical" evidence="15">
    <location>
        <begin position="206"/>
        <end position="226"/>
    </location>
</feature>
<keyword evidence="11 15" id="KW-0472">Membrane</keyword>